<proteinExistence type="predicted"/>
<organism evidence="3 4">
    <name type="scientific">Saprolegnia parasitica (strain CBS 223.65)</name>
    <dbReference type="NCBI Taxonomy" id="695850"/>
    <lineage>
        <taxon>Eukaryota</taxon>
        <taxon>Sar</taxon>
        <taxon>Stramenopiles</taxon>
        <taxon>Oomycota</taxon>
        <taxon>Saprolegniomycetes</taxon>
        <taxon>Saprolegniales</taxon>
        <taxon>Saprolegniaceae</taxon>
        <taxon>Saprolegnia</taxon>
    </lineage>
</organism>
<dbReference type="VEuPathDB" id="FungiDB:SPRG_02844"/>
<dbReference type="GeneID" id="24125383"/>
<dbReference type="AlphaFoldDB" id="A0A067CZY9"/>
<name>A0A067CZY9_SAPPC</name>
<dbReference type="PANTHER" id="PTHR14523:SF1">
    <property type="entry name" value="HOMOLOGOUS RECOMBINATION OB-FOLD PROTEIN"/>
    <property type="match status" value="1"/>
</dbReference>
<dbReference type="OrthoDB" id="21443at2759"/>
<dbReference type="RefSeq" id="XP_012196821.1">
    <property type="nucleotide sequence ID" value="XM_012341431.1"/>
</dbReference>
<dbReference type="Pfam" id="PF15072">
    <property type="entry name" value="HROB"/>
    <property type="match status" value="1"/>
</dbReference>
<evidence type="ECO:0000313" key="4">
    <source>
        <dbReference type="Proteomes" id="UP000030745"/>
    </source>
</evidence>
<evidence type="ECO:0000259" key="2">
    <source>
        <dbReference type="Pfam" id="PF15072"/>
    </source>
</evidence>
<dbReference type="KEGG" id="spar:SPRG_02844"/>
<dbReference type="STRING" id="695850.A0A067CZY9"/>
<dbReference type="PANTHER" id="PTHR14523">
    <property type="entry name" value="UNCHARACTERIZED PROTEIN C17ORF53 HOMOLOG"/>
    <property type="match status" value="1"/>
</dbReference>
<sequence length="316" mass="34558">MQLLENADFEHGPWIEMCQYMDLSPTEGVINGGIDLSRLRMNTEQIAAGFQTSGVVEEDLLVLIQSAKYVDEEIIATFHDPLGSIDGYFHRDVVDAIGVALVKGAGLVLRNVTVFMPVERRQQYLNICAGNIVHLFPATDAFEEEVAAFHRDQGDAIEVLEDSSLAATTSADLALMTQRQVIQRSSKAPAPLPETSKGGKSKGKWAWKSFKPQSKRQKAASPAVSIASSENNESPAPVMQAQLAPRVPPSLPAKRMLPMASTPRVDVHGTQEDESGIEMSMPDDHDIDFAMPPRRVTFTQASAADLLNDALEDDDW</sequence>
<reference evidence="3 4" key="1">
    <citation type="journal article" date="2013" name="PLoS Genet.">
        <title>Distinctive expansion of potential virulence genes in the genome of the oomycete fish pathogen Saprolegnia parasitica.</title>
        <authorList>
            <person name="Jiang R.H."/>
            <person name="de Bruijn I."/>
            <person name="Haas B.J."/>
            <person name="Belmonte R."/>
            <person name="Lobach L."/>
            <person name="Christie J."/>
            <person name="van den Ackerveken G."/>
            <person name="Bottin A."/>
            <person name="Bulone V."/>
            <person name="Diaz-Moreno S.M."/>
            <person name="Dumas B."/>
            <person name="Fan L."/>
            <person name="Gaulin E."/>
            <person name="Govers F."/>
            <person name="Grenville-Briggs L.J."/>
            <person name="Horner N.R."/>
            <person name="Levin J.Z."/>
            <person name="Mammella M."/>
            <person name="Meijer H.J."/>
            <person name="Morris P."/>
            <person name="Nusbaum C."/>
            <person name="Oome S."/>
            <person name="Phillips A.J."/>
            <person name="van Rooyen D."/>
            <person name="Rzeszutek E."/>
            <person name="Saraiva M."/>
            <person name="Secombes C.J."/>
            <person name="Seidl M.F."/>
            <person name="Snel B."/>
            <person name="Stassen J.H."/>
            <person name="Sykes S."/>
            <person name="Tripathy S."/>
            <person name="van den Berg H."/>
            <person name="Vega-Arreguin J.C."/>
            <person name="Wawra S."/>
            <person name="Young S.K."/>
            <person name="Zeng Q."/>
            <person name="Dieguez-Uribeondo J."/>
            <person name="Russ C."/>
            <person name="Tyler B.M."/>
            <person name="van West P."/>
        </authorList>
    </citation>
    <scope>NUCLEOTIDE SEQUENCE [LARGE SCALE GENOMIC DNA]</scope>
    <source>
        <strain evidence="3 4">CBS 223.65</strain>
    </source>
</reference>
<dbReference type="Proteomes" id="UP000030745">
    <property type="component" value="Unassembled WGS sequence"/>
</dbReference>
<keyword evidence="4" id="KW-1185">Reference proteome</keyword>
<feature type="domain" description="Homologous recombination OB-fold protein OB-fold" evidence="2">
    <location>
        <begin position="60"/>
        <end position="138"/>
    </location>
</feature>
<dbReference type="EMBL" id="KK583195">
    <property type="protein sequence ID" value="KDO32367.1"/>
    <property type="molecule type" value="Genomic_DNA"/>
</dbReference>
<protein>
    <recommendedName>
        <fullName evidence="2">Homologous recombination OB-fold protein OB-fold domain-containing protein</fullName>
    </recommendedName>
</protein>
<dbReference type="OMA" id="ICAGNIV"/>
<evidence type="ECO:0000256" key="1">
    <source>
        <dbReference type="SAM" id="MobiDB-lite"/>
    </source>
</evidence>
<accession>A0A067CZY9</accession>
<feature type="region of interest" description="Disordered" evidence="1">
    <location>
        <begin position="182"/>
        <end position="238"/>
    </location>
</feature>
<dbReference type="InterPro" id="IPR058570">
    <property type="entry name" value="HROB_OB"/>
</dbReference>
<dbReference type="InterPro" id="IPR028045">
    <property type="entry name" value="HROB"/>
</dbReference>
<evidence type="ECO:0000313" key="3">
    <source>
        <dbReference type="EMBL" id="KDO32367.1"/>
    </source>
</evidence>
<gene>
    <name evidence="3" type="ORF">SPRG_02844</name>
</gene>
<dbReference type="GO" id="GO:0000725">
    <property type="term" value="P:recombinational repair"/>
    <property type="evidence" value="ECO:0007669"/>
    <property type="project" value="InterPro"/>
</dbReference>